<gene>
    <name evidence="1" type="ORF">ACE1CI_26195</name>
</gene>
<dbReference type="SUPFAM" id="SSF53756">
    <property type="entry name" value="UDP-Glycosyltransferase/glycogen phosphorylase"/>
    <property type="match status" value="1"/>
</dbReference>
<dbReference type="RefSeq" id="WP_413266045.1">
    <property type="nucleotide sequence ID" value="NZ_JBHFNR010000198.1"/>
</dbReference>
<dbReference type="Gene3D" id="3.40.50.2000">
    <property type="entry name" value="Glycogen Phosphorylase B"/>
    <property type="match status" value="1"/>
</dbReference>
<evidence type="ECO:0000313" key="1">
    <source>
        <dbReference type="EMBL" id="MFB2896417.1"/>
    </source>
</evidence>
<dbReference type="Proteomes" id="UP001576784">
    <property type="component" value="Unassembled WGS sequence"/>
</dbReference>
<organism evidence="1 2">
    <name type="scientific">Floridaenema flaviceps BLCC-F50</name>
    <dbReference type="NCBI Taxonomy" id="3153642"/>
    <lineage>
        <taxon>Bacteria</taxon>
        <taxon>Bacillati</taxon>
        <taxon>Cyanobacteriota</taxon>
        <taxon>Cyanophyceae</taxon>
        <taxon>Oscillatoriophycideae</taxon>
        <taxon>Aerosakkonematales</taxon>
        <taxon>Aerosakkonemataceae</taxon>
        <taxon>Floridanema</taxon>
        <taxon>Floridanema flaviceps</taxon>
    </lineage>
</organism>
<dbReference type="EMBL" id="JBHFNR010000198">
    <property type="protein sequence ID" value="MFB2896417.1"/>
    <property type="molecule type" value="Genomic_DNA"/>
</dbReference>
<comment type="caution">
    <text evidence="1">The sequence shown here is derived from an EMBL/GenBank/DDBJ whole genome shotgun (WGS) entry which is preliminary data.</text>
</comment>
<reference evidence="1 2" key="1">
    <citation type="submission" date="2024-09" db="EMBL/GenBank/DDBJ databases">
        <title>Floridaenema gen nov. (Aerosakkonemataceae, Aerosakkonematales ord. nov., Cyanobacteria) from benthic tropical and subtropical fresh waters, with the description of four new species.</title>
        <authorList>
            <person name="Moretto J.A."/>
            <person name="Berthold D.E."/>
            <person name="Lefler F.W."/>
            <person name="Huang I.-S."/>
            <person name="Laughinghouse H. IV."/>
        </authorList>
    </citation>
    <scope>NUCLEOTIDE SEQUENCE [LARGE SCALE GENOMIC DNA]</scope>
    <source>
        <strain evidence="1 2">BLCC-F50</strain>
    </source>
</reference>
<evidence type="ECO:0008006" key="3">
    <source>
        <dbReference type="Google" id="ProtNLM"/>
    </source>
</evidence>
<sequence length="400" mass="45951">MNKYCSIFFYEGYVGIAPTVINATKLLVRNGYSVNIYGRDNKYAEPGEMGEKVRIFYFRELSNKFEFLSYMGLKKDSSGFKFIIYAIQCLIEVLKNSRASEQKKQINIGIDVYGSIAALLSFYLFKQKFLFLSLELRELHKFSSIIGSLAKLAYKKSAAAIVQDEDRFATLCEQYEYRHPKVFYLPNSPLNEPNSFTDENSANYFREKFNLSQERFPYIILQAGTIDEIFLSKPIAEAFASIDNGCALIFHEPFPKPLTHPYIKSIQSVNSKNLFISTDPVPYQEVDKIYASATICLALYQAYDDNCSKIAMASGKLAHSLKMGKPVIVNDLPSLRELTEKYQFGFIIKEPFDPEEIKMAIEAIVKDYEMYSRNAKLCFEAEFDFGKKMEPILEFMENVE</sequence>
<accession>A0ABV4XZD0</accession>
<evidence type="ECO:0000313" key="2">
    <source>
        <dbReference type="Proteomes" id="UP001576784"/>
    </source>
</evidence>
<protein>
    <recommendedName>
        <fullName evidence="3">Glycosyltransferase</fullName>
    </recommendedName>
</protein>
<proteinExistence type="predicted"/>
<name>A0ABV4XZD0_9CYAN</name>
<keyword evidence="2" id="KW-1185">Reference proteome</keyword>